<keyword evidence="3" id="KW-1185">Reference proteome</keyword>
<dbReference type="PROSITE" id="PS50041">
    <property type="entry name" value="C_TYPE_LECTIN_2"/>
    <property type="match status" value="1"/>
</dbReference>
<comment type="caution">
    <text evidence="2">The sequence shown here is derived from an EMBL/GenBank/DDBJ whole genome shotgun (WGS) entry which is preliminary data.</text>
</comment>
<dbReference type="AlphaFoldDB" id="A0AAV4AQ48"/>
<organism evidence="2 3">
    <name type="scientific">Plakobranchus ocellatus</name>
    <dbReference type="NCBI Taxonomy" id="259542"/>
    <lineage>
        <taxon>Eukaryota</taxon>
        <taxon>Metazoa</taxon>
        <taxon>Spiralia</taxon>
        <taxon>Lophotrochozoa</taxon>
        <taxon>Mollusca</taxon>
        <taxon>Gastropoda</taxon>
        <taxon>Heterobranchia</taxon>
        <taxon>Euthyneura</taxon>
        <taxon>Panpulmonata</taxon>
        <taxon>Sacoglossa</taxon>
        <taxon>Placobranchoidea</taxon>
        <taxon>Plakobranchidae</taxon>
        <taxon>Plakobranchus</taxon>
    </lineage>
</organism>
<feature type="domain" description="C-type lectin" evidence="1">
    <location>
        <begin position="34"/>
        <end position="146"/>
    </location>
</feature>
<dbReference type="InterPro" id="IPR016187">
    <property type="entry name" value="CTDL_fold"/>
</dbReference>
<sequence length="231" mass="26068">MQLPYVIITMSTASLIISGICSVRLTSYSLQNSFSIIYEELNFTEAEKTCKALGYDGLAIPSSPEEFAYVLEATAYARQRIGEWLALRYYPEVDSILWDDGTAPAPDMPWFVRQSYRDPRYPCGRIYVAGVLGMIKCSALRYAVCGNHVKPYVEAHGETHTSFAPDILTPSLSEFKVESYLECSIHCGRIHLCRFAHFHHVTKICKILGPELQSSLAEDPESTTFVRRSYL</sequence>
<dbReference type="InterPro" id="IPR016186">
    <property type="entry name" value="C-type_lectin-like/link_sf"/>
</dbReference>
<dbReference type="CDD" id="cd00037">
    <property type="entry name" value="CLECT"/>
    <property type="match status" value="1"/>
</dbReference>
<name>A0AAV4AQ48_9GAST</name>
<dbReference type="Gene3D" id="3.10.100.10">
    <property type="entry name" value="Mannose-Binding Protein A, subunit A"/>
    <property type="match status" value="1"/>
</dbReference>
<evidence type="ECO:0000313" key="2">
    <source>
        <dbReference type="EMBL" id="GFO08943.1"/>
    </source>
</evidence>
<accession>A0AAV4AQ48</accession>
<gene>
    <name evidence="2" type="ORF">PoB_003544800</name>
</gene>
<dbReference type="InterPro" id="IPR001304">
    <property type="entry name" value="C-type_lectin-like"/>
</dbReference>
<evidence type="ECO:0000259" key="1">
    <source>
        <dbReference type="PROSITE" id="PS50041"/>
    </source>
</evidence>
<dbReference type="SUPFAM" id="SSF56436">
    <property type="entry name" value="C-type lectin-like"/>
    <property type="match status" value="1"/>
</dbReference>
<dbReference type="Proteomes" id="UP000735302">
    <property type="component" value="Unassembled WGS sequence"/>
</dbReference>
<protein>
    <recommendedName>
        <fullName evidence="1">C-type lectin domain-containing protein</fullName>
    </recommendedName>
</protein>
<proteinExistence type="predicted"/>
<dbReference type="EMBL" id="BLXT01004027">
    <property type="protein sequence ID" value="GFO08943.1"/>
    <property type="molecule type" value="Genomic_DNA"/>
</dbReference>
<reference evidence="2 3" key="1">
    <citation type="journal article" date="2021" name="Elife">
        <title>Chloroplast acquisition without the gene transfer in kleptoplastic sea slugs, Plakobranchus ocellatus.</title>
        <authorList>
            <person name="Maeda T."/>
            <person name="Takahashi S."/>
            <person name="Yoshida T."/>
            <person name="Shimamura S."/>
            <person name="Takaki Y."/>
            <person name="Nagai Y."/>
            <person name="Toyoda A."/>
            <person name="Suzuki Y."/>
            <person name="Arimoto A."/>
            <person name="Ishii H."/>
            <person name="Satoh N."/>
            <person name="Nishiyama T."/>
            <person name="Hasebe M."/>
            <person name="Maruyama T."/>
            <person name="Minagawa J."/>
            <person name="Obokata J."/>
            <person name="Shigenobu S."/>
        </authorList>
    </citation>
    <scope>NUCLEOTIDE SEQUENCE [LARGE SCALE GENOMIC DNA]</scope>
</reference>
<evidence type="ECO:0000313" key="3">
    <source>
        <dbReference type="Proteomes" id="UP000735302"/>
    </source>
</evidence>